<evidence type="ECO:0000256" key="6">
    <source>
        <dbReference type="ARBA" id="ARBA00018134"/>
    </source>
</evidence>
<keyword evidence="10" id="KW-0067">ATP-binding</keyword>
<comment type="catalytic activity">
    <reaction evidence="14">
        <text>pyridoxine + ATP = pyridoxine 5'-phosphate + ADP + H(+)</text>
        <dbReference type="Rhea" id="RHEA:25108"/>
        <dbReference type="ChEBI" id="CHEBI:15378"/>
        <dbReference type="ChEBI" id="CHEBI:16709"/>
        <dbReference type="ChEBI" id="CHEBI:30616"/>
        <dbReference type="ChEBI" id="CHEBI:58589"/>
        <dbReference type="ChEBI" id="CHEBI:456216"/>
        <dbReference type="EC" id="2.7.1.35"/>
    </reaction>
    <physiologicalReaction direction="left-to-right" evidence="14">
        <dbReference type="Rhea" id="RHEA:25109"/>
    </physiologicalReaction>
</comment>
<evidence type="ECO:0000313" key="18">
    <source>
        <dbReference type="WBParaSite" id="SBAD_0000586101-mRNA-1"/>
    </source>
</evidence>
<evidence type="ECO:0000256" key="12">
    <source>
        <dbReference type="ARBA" id="ARBA00047310"/>
    </source>
</evidence>
<name>A0A183IPU1_9BILA</name>
<comment type="pathway">
    <text evidence="2">Cofactor metabolism; pyridoxal 5'-phosphate salvage; pyridoxine 5'-phosphate from pyridoxine: step 1/1.</text>
</comment>
<evidence type="ECO:0000256" key="9">
    <source>
        <dbReference type="ARBA" id="ARBA00022777"/>
    </source>
</evidence>
<comment type="catalytic activity">
    <reaction evidence="13">
        <text>pyridoxal + ATP = pyridoxal 5'-phosphate + ADP + H(+)</text>
        <dbReference type="Rhea" id="RHEA:10224"/>
        <dbReference type="ChEBI" id="CHEBI:15378"/>
        <dbReference type="ChEBI" id="CHEBI:17310"/>
        <dbReference type="ChEBI" id="CHEBI:30616"/>
        <dbReference type="ChEBI" id="CHEBI:456216"/>
        <dbReference type="ChEBI" id="CHEBI:597326"/>
        <dbReference type="EC" id="2.7.1.35"/>
    </reaction>
    <physiologicalReaction direction="left-to-right" evidence="13">
        <dbReference type="Rhea" id="RHEA:10225"/>
    </physiologicalReaction>
</comment>
<evidence type="ECO:0000256" key="8">
    <source>
        <dbReference type="ARBA" id="ARBA00022741"/>
    </source>
</evidence>
<dbReference type="InterPro" id="IPR013749">
    <property type="entry name" value="PM/HMP-P_kinase-1"/>
</dbReference>
<evidence type="ECO:0000256" key="1">
    <source>
        <dbReference type="ARBA" id="ARBA00004750"/>
    </source>
</evidence>
<keyword evidence="8" id="KW-0547">Nucleotide-binding</keyword>
<dbReference type="CDD" id="cd01173">
    <property type="entry name" value="pyridoxal_pyridoxamine_kinase"/>
    <property type="match status" value="1"/>
</dbReference>
<dbReference type="SUPFAM" id="SSF53613">
    <property type="entry name" value="Ribokinase-like"/>
    <property type="match status" value="1"/>
</dbReference>
<dbReference type="InterPro" id="IPR029056">
    <property type="entry name" value="Ribokinase-like"/>
</dbReference>
<evidence type="ECO:0000313" key="17">
    <source>
        <dbReference type="Proteomes" id="UP000270296"/>
    </source>
</evidence>
<evidence type="ECO:0000313" key="16">
    <source>
        <dbReference type="EMBL" id="VDP07850.1"/>
    </source>
</evidence>
<dbReference type="Gene3D" id="3.40.1190.20">
    <property type="match status" value="1"/>
</dbReference>
<dbReference type="OrthoDB" id="2104723at2759"/>
<comment type="pathway">
    <text evidence="1">Cofactor metabolism; pyridoxal 5'-phosphate salvage; pyridoxamine 5'-phosphate from pyridoxamine: step 1/1.</text>
</comment>
<keyword evidence="7" id="KW-0808">Transferase</keyword>
<dbReference type="Proteomes" id="UP000270296">
    <property type="component" value="Unassembled WGS sequence"/>
</dbReference>
<dbReference type="GO" id="GO:0008478">
    <property type="term" value="F:pyridoxal kinase activity"/>
    <property type="evidence" value="ECO:0007669"/>
    <property type="project" value="UniProtKB-EC"/>
</dbReference>
<evidence type="ECO:0000256" key="5">
    <source>
        <dbReference type="ARBA" id="ARBA00012104"/>
    </source>
</evidence>
<comment type="pathway">
    <text evidence="3">Cofactor metabolism; pyridoxal 5'-phosphate salvage; pyridoxal 5'-phosphate from pyridoxal: step 1/1.</text>
</comment>
<dbReference type="PANTHER" id="PTHR10534:SF2">
    <property type="entry name" value="PYRIDOXAL KINASE"/>
    <property type="match status" value="1"/>
</dbReference>
<sequence>MADDIPRVLSVQSHVVSGYVGNKCVTFPLQVSQSVNGFEVDTINSVQFSNHTGYPQWKGQVLKSTELEDLYVGLKLNRLTKYSFVLTGYVADESFLSKLADEIHELHSENSNMYYICDPVMGDDGHFYVADSLLPVYRNIISLADVITPNQFEAEALACMKIKTEEDVISVLSALHRLGPKMVVITSTNLAHSEDVLYGYGGEMIGNL</sequence>
<evidence type="ECO:0000259" key="15">
    <source>
        <dbReference type="Pfam" id="PF08543"/>
    </source>
</evidence>
<proteinExistence type="inferred from homology"/>
<protein>
    <recommendedName>
        <fullName evidence="6">Pyridoxal kinase</fullName>
        <ecNumber evidence="5">2.7.1.35</ecNumber>
    </recommendedName>
    <alternativeName>
        <fullName evidence="11">Pyridoxine kinase</fullName>
    </alternativeName>
</protein>
<dbReference type="InterPro" id="IPR004625">
    <property type="entry name" value="PyrdxlKinase"/>
</dbReference>
<dbReference type="GO" id="GO:0005829">
    <property type="term" value="C:cytosol"/>
    <property type="evidence" value="ECO:0007669"/>
    <property type="project" value="TreeGrafter"/>
</dbReference>
<evidence type="ECO:0000256" key="7">
    <source>
        <dbReference type="ARBA" id="ARBA00022679"/>
    </source>
</evidence>
<evidence type="ECO:0000256" key="3">
    <source>
        <dbReference type="ARBA" id="ARBA00005210"/>
    </source>
</evidence>
<dbReference type="Pfam" id="PF08543">
    <property type="entry name" value="Phos_pyr_kin"/>
    <property type="match status" value="1"/>
</dbReference>
<dbReference type="WBParaSite" id="SBAD_0000586101-mRNA-1">
    <property type="protein sequence ID" value="SBAD_0000586101-mRNA-1"/>
    <property type="gene ID" value="SBAD_0000586101"/>
</dbReference>
<comment type="catalytic activity">
    <reaction evidence="12">
        <text>pyridoxamine + ATP = pyridoxamine 5'-phosphate + ADP + H(+)</text>
        <dbReference type="Rhea" id="RHEA:25104"/>
        <dbReference type="ChEBI" id="CHEBI:15378"/>
        <dbReference type="ChEBI" id="CHEBI:30616"/>
        <dbReference type="ChEBI" id="CHEBI:57761"/>
        <dbReference type="ChEBI" id="CHEBI:58451"/>
        <dbReference type="ChEBI" id="CHEBI:456216"/>
        <dbReference type="EC" id="2.7.1.35"/>
    </reaction>
    <physiologicalReaction direction="left-to-right" evidence="12">
        <dbReference type="Rhea" id="RHEA:25105"/>
    </physiologicalReaction>
</comment>
<dbReference type="AlphaFoldDB" id="A0A183IPU1"/>
<evidence type="ECO:0000256" key="13">
    <source>
        <dbReference type="ARBA" id="ARBA00047377"/>
    </source>
</evidence>
<dbReference type="GO" id="GO:0009443">
    <property type="term" value="P:pyridoxal 5'-phosphate salvage"/>
    <property type="evidence" value="ECO:0007669"/>
    <property type="project" value="InterPro"/>
</dbReference>
<organism evidence="18">
    <name type="scientific">Soboliphyme baturini</name>
    <dbReference type="NCBI Taxonomy" id="241478"/>
    <lineage>
        <taxon>Eukaryota</taxon>
        <taxon>Metazoa</taxon>
        <taxon>Ecdysozoa</taxon>
        <taxon>Nematoda</taxon>
        <taxon>Enoplea</taxon>
        <taxon>Dorylaimia</taxon>
        <taxon>Dioctophymatida</taxon>
        <taxon>Dioctophymatoidea</taxon>
        <taxon>Soboliphymatidae</taxon>
        <taxon>Soboliphyme</taxon>
    </lineage>
</organism>
<reference evidence="18" key="1">
    <citation type="submission" date="2016-06" db="UniProtKB">
        <authorList>
            <consortium name="WormBaseParasite"/>
        </authorList>
    </citation>
    <scope>IDENTIFICATION</scope>
</reference>
<feature type="domain" description="Pyridoxamine kinase/Phosphomethylpyrimidine kinase" evidence="15">
    <location>
        <begin position="86"/>
        <end position="202"/>
    </location>
</feature>
<keyword evidence="9" id="KW-0418">Kinase</keyword>
<gene>
    <name evidence="16" type="ORF">SBAD_LOCUS5638</name>
</gene>
<evidence type="ECO:0000256" key="11">
    <source>
        <dbReference type="ARBA" id="ARBA00032808"/>
    </source>
</evidence>
<dbReference type="GO" id="GO:0005524">
    <property type="term" value="F:ATP binding"/>
    <property type="evidence" value="ECO:0007669"/>
    <property type="project" value="UniProtKB-KW"/>
</dbReference>
<dbReference type="EC" id="2.7.1.35" evidence="5"/>
<evidence type="ECO:0000256" key="14">
    <source>
        <dbReference type="ARBA" id="ARBA00048524"/>
    </source>
</evidence>
<evidence type="ECO:0000256" key="4">
    <source>
        <dbReference type="ARBA" id="ARBA00008805"/>
    </source>
</evidence>
<comment type="similarity">
    <text evidence="4">Belongs to the pyridoxine kinase family.</text>
</comment>
<dbReference type="PANTHER" id="PTHR10534">
    <property type="entry name" value="PYRIDOXAL KINASE"/>
    <property type="match status" value="1"/>
</dbReference>
<accession>A0A183IPU1</accession>
<evidence type="ECO:0000256" key="2">
    <source>
        <dbReference type="ARBA" id="ARBA00004835"/>
    </source>
</evidence>
<dbReference type="NCBIfam" id="TIGR00687">
    <property type="entry name" value="pyridox_kin"/>
    <property type="match status" value="1"/>
</dbReference>
<dbReference type="EMBL" id="UZAM01009137">
    <property type="protein sequence ID" value="VDP07850.1"/>
    <property type="molecule type" value="Genomic_DNA"/>
</dbReference>
<reference evidence="16 17" key="2">
    <citation type="submission" date="2018-11" db="EMBL/GenBank/DDBJ databases">
        <authorList>
            <consortium name="Pathogen Informatics"/>
        </authorList>
    </citation>
    <scope>NUCLEOTIDE SEQUENCE [LARGE SCALE GENOMIC DNA]</scope>
</reference>
<evidence type="ECO:0000256" key="10">
    <source>
        <dbReference type="ARBA" id="ARBA00022840"/>
    </source>
</evidence>
<dbReference type="UniPathway" id="UPA01068">
    <property type="reaction ID" value="UER00298"/>
</dbReference>
<keyword evidence="17" id="KW-1185">Reference proteome</keyword>